<feature type="domain" description="Glycosyl hydrolase family 98 putative carbohydrate-binding module" evidence="1">
    <location>
        <begin position="1"/>
        <end position="96"/>
    </location>
</feature>
<dbReference type="Gene3D" id="2.60.120.1060">
    <property type="entry name" value="NPCBM/NEW2 domain"/>
    <property type="match status" value="1"/>
</dbReference>
<dbReference type="InterPro" id="IPR038637">
    <property type="entry name" value="NPCBM_sf"/>
</dbReference>
<protein>
    <recommendedName>
        <fullName evidence="1">Glycosyl hydrolase family 98 putative carbohydrate-binding module domain-containing protein</fullName>
    </recommendedName>
</protein>
<dbReference type="SMART" id="SM00776">
    <property type="entry name" value="NPCBM"/>
    <property type="match status" value="1"/>
</dbReference>
<gene>
    <name evidence="2" type="ORF">HCK00_24125</name>
</gene>
<dbReference type="EMBL" id="JAATEN010000026">
    <property type="protein sequence ID" value="NJQ03528.1"/>
    <property type="molecule type" value="Genomic_DNA"/>
</dbReference>
<accession>A0ABX1C4E1</accession>
<dbReference type="InterPro" id="IPR013222">
    <property type="entry name" value="Glyco_hyd_98_carb-bd"/>
</dbReference>
<sequence length="97" mass="10622">MTVRTRSSVTVDLNRACRAFEARVGLDGLRPVPGAARFSVLGDSALLWRSPVLRDGDAAVRVRVPLVERATLRLVVEPRGLSPEALADWAEARIDCR</sequence>
<dbReference type="Proteomes" id="UP000695264">
    <property type="component" value="Unassembled WGS sequence"/>
</dbReference>
<dbReference type="SUPFAM" id="SSF49785">
    <property type="entry name" value="Galactose-binding domain-like"/>
    <property type="match status" value="1"/>
</dbReference>
<proteinExistence type="predicted"/>
<keyword evidence="3" id="KW-1185">Reference proteome</keyword>
<evidence type="ECO:0000259" key="1">
    <source>
        <dbReference type="SMART" id="SM00776"/>
    </source>
</evidence>
<dbReference type="RefSeq" id="WP_168104156.1">
    <property type="nucleotide sequence ID" value="NZ_JAATEN010000026.1"/>
</dbReference>
<name>A0ABX1C4E1_9ACTN</name>
<evidence type="ECO:0000313" key="2">
    <source>
        <dbReference type="EMBL" id="NJQ03528.1"/>
    </source>
</evidence>
<reference evidence="2 3" key="1">
    <citation type="submission" date="2020-03" db="EMBL/GenBank/DDBJ databases">
        <title>WGS of actinomycetes isolated from Thailand.</title>
        <authorList>
            <person name="Thawai C."/>
        </authorList>
    </citation>
    <scope>NUCLEOTIDE SEQUENCE [LARGE SCALE GENOMIC DNA]</scope>
    <source>
        <strain evidence="2 3">PLAI 1-29</strain>
    </source>
</reference>
<dbReference type="Pfam" id="PF08305">
    <property type="entry name" value="NPCBM"/>
    <property type="match status" value="1"/>
</dbReference>
<organism evidence="2 3">
    <name type="scientific">Streptomyces zingiberis</name>
    <dbReference type="NCBI Taxonomy" id="2053010"/>
    <lineage>
        <taxon>Bacteria</taxon>
        <taxon>Bacillati</taxon>
        <taxon>Actinomycetota</taxon>
        <taxon>Actinomycetes</taxon>
        <taxon>Kitasatosporales</taxon>
        <taxon>Streptomycetaceae</taxon>
        <taxon>Streptomyces</taxon>
    </lineage>
</organism>
<comment type="caution">
    <text evidence="2">The sequence shown here is derived from an EMBL/GenBank/DDBJ whole genome shotgun (WGS) entry which is preliminary data.</text>
</comment>
<evidence type="ECO:0000313" key="3">
    <source>
        <dbReference type="Proteomes" id="UP000695264"/>
    </source>
</evidence>
<dbReference type="InterPro" id="IPR008979">
    <property type="entry name" value="Galactose-bd-like_sf"/>
</dbReference>